<dbReference type="EMBL" id="BLLK01000047">
    <property type="protein sequence ID" value="GFH54276.1"/>
    <property type="molecule type" value="Genomic_DNA"/>
</dbReference>
<feature type="compositionally biased region" description="Polar residues" evidence="1">
    <location>
        <begin position="356"/>
        <end position="365"/>
    </location>
</feature>
<proteinExistence type="predicted"/>
<evidence type="ECO:0000313" key="3">
    <source>
        <dbReference type="Proteomes" id="UP001054902"/>
    </source>
</evidence>
<sequence length="430" mass="48248">MNKSRVSEEGFPKSRVRTLSSMCQKVIAEMIERYPAESFVVLEEVHWDAIVRLKYQMTTPKVRVANGSSLSGGRRTPAISLKAMEKIERANPHLSNSQLVDTLIWRDITDYIFKRNGPSRPAIMSVPWGILVKKMKSISEGLKDLRKQPNGNIEDDGKFISVQTNKLQTCVTQLIETPMSIPLLQQSRIGNALEKFIKKCKRNGSALPPYYPLINTVGNNTTNPRFRGKSFLAQLETLLSDWKVIAEKNGADSVMGRHRNTSKEQHLKDFETIQNCLSWRDLYKSLYEREQITIKNRGANMRKIREDLDSERPKILSTKTKTGNRRLGERLLNDKPSPFARSSTSTLGKPSGMSMIKQQSMTQQARMHGRKPGKTSGFGSSVASSSSSGKKRSIGSVGSSGVNLTSKARQRTFALGDGKQMKLPSAKKRR</sequence>
<comment type="caution">
    <text evidence="2">The sequence shown here is derived from an EMBL/GenBank/DDBJ whole genome shotgun (WGS) entry which is preliminary data.</text>
</comment>
<evidence type="ECO:0000313" key="2">
    <source>
        <dbReference type="EMBL" id="GFH54276.1"/>
    </source>
</evidence>
<gene>
    <name evidence="2" type="ORF">CTEN210_10752</name>
</gene>
<name>A0AAD3D003_9STRA</name>
<reference evidence="2 3" key="1">
    <citation type="journal article" date="2021" name="Sci. Rep.">
        <title>The genome of the diatom Chaetoceros tenuissimus carries an ancient integrated fragment of an extant virus.</title>
        <authorList>
            <person name="Hongo Y."/>
            <person name="Kimura K."/>
            <person name="Takaki Y."/>
            <person name="Yoshida Y."/>
            <person name="Baba S."/>
            <person name="Kobayashi G."/>
            <person name="Nagasaki K."/>
            <person name="Hano T."/>
            <person name="Tomaru Y."/>
        </authorList>
    </citation>
    <scope>NUCLEOTIDE SEQUENCE [LARGE SCALE GENOMIC DNA]</scope>
    <source>
        <strain evidence="2 3">NIES-3715</strain>
    </source>
</reference>
<dbReference type="AlphaFoldDB" id="A0AAD3D003"/>
<evidence type="ECO:0000256" key="1">
    <source>
        <dbReference type="SAM" id="MobiDB-lite"/>
    </source>
</evidence>
<feature type="compositionally biased region" description="Low complexity" evidence="1">
    <location>
        <begin position="374"/>
        <end position="402"/>
    </location>
</feature>
<feature type="region of interest" description="Disordered" evidence="1">
    <location>
        <begin position="314"/>
        <end position="430"/>
    </location>
</feature>
<accession>A0AAD3D003</accession>
<protein>
    <submittedName>
        <fullName evidence="2">Uncharacterized protein</fullName>
    </submittedName>
</protein>
<dbReference type="Proteomes" id="UP001054902">
    <property type="component" value="Unassembled WGS sequence"/>
</dbReference>
<organism evidence="2 3">
    <name type="scientific">Chaetoceros tenuissimus</name>
    <dbReference type="NCBI Taxonomy" id="426638"/>
    <lineage>
        <taxon>Eukaryota</taxon>
        <taxon>Sar</taxon>
        <taxon>Stramenopiles</taxon>
        <taxon>Ochrophyta</taxon>
        <taxon>Bacillariophyta</taxon>
        <taxon>Coscinodiscophyceae</taxon>
        <taxon>Chaetocerotophycidae</taxon>
        <taxon>Chaetocerotales</taxon>
        <taxon>Chaetocerotaceae</taxon>
        <taxon>Chaetoceros</taxon>
    </lineage>
</organism>
<keyword evidence="3" id="KW-1185">Reference proteome</keyword>